<dbReference type="EMBL" id="JACSNV010000002">
    <property type="protein sequence ID" value="MBM6876948.1"/>
    <property type="molecule type" value="Genomic_DNA"/>
</dbReference>
<proteinExistence type="predicted"/>
<name>A0ABS2G857_9FIRM</name>
<sequence>MMKKSLKWIVLLVIVVFAAVLWLSQNPKEEKTVWREITAEDKDAISEGFAEAAPSLFYFPEHIPQNYSLRSVELRSGQQDGSEIIECYFEDLHFKNDSAFFGGLSRLFRAENIESDSLWFQQSNDETYNLKYDISNSENVTEEDGYYFQYGELENVVCWTKGSRMLFLRGNLSQEDMMSIAFSVSTYLDNRPAPDVEDWTVALDEDKTVGGSVLVHDGISYTLTEEEYLRLKEGEAPDTVLSGRG</sequence>
<dbReference type="Pfam" id="PF14285">
    <property type="entry name" value="DUF4367"/>
    <property type="match status" value="1"/>
</dbReference>
<evidence type="ECO:0000313" key="3">
    <source>
        <dbReference type="Proteomes" id="UP000729290"/>
    </source>
</evidence>
<dbReference type="InterPro" id="IPR025377">
    <property type="entry name" value="DUF4367"/>
</dbReference>
<protein>
    <submittedName>
        <fullName evidence="2">DUF4367 domain-containing protein</fullName>
    </submittedName>
</protein>
<evidence type="ECO:0000313" key="2">
    <source>
        <dbReference type="EMBL" id="MBM6876948.1"/>
    </source>
</evidence>
<evidence type="ECO:0000259" key="1">
    <source>
        <dbReference type="Pfam" id="PF14285"/>
    </source>
</evidence>
<organism evidence="2 3">
    <name type="scientific">Anaerotignum lactatifermentans</name>
    <dbReference type="NCBI Taxonomy" id="160404"/>
    <lineage>
        <taxon>Bacteria</taxon>
        <taxon>Bacillati</taxon>
        <taxon>Bacillota</taxon>
        <taxon>Clostridia</taxon>
        <taxon>Lachnospirales</taxon>
        <taxon>Anaerotignaceae</taxon>
        <taxon>Anaerotignum</taxon>
    </lineage>
</organism>
<dbReference type="Proteomes" id="UP000729290">
    <property type="component" value="Unassembled WGS sequence"/>
</dbReference>
<accession>A0ABS2G857</accession>
<dbReference type="RefSeq" id="WP_205133142.1">
    <property type="nucleotide sequence ID" value="NZ_JACSNT010000004.1"/>
</dbReference>
<reference evidence="2 3" key="1">
    <citation type="journal article" date="2021" name="Sci. Rep.">
        <title>The distribution of antibiotic resistance genes in chicken gut microbiota commensals.</title>
        <authorList>
            <person name="Juricova H."/>
            <person name="Matiasovicova J."/>
            <person name="Kubasova T."/>
            <person name="Cejkova D."/>
            <person name="Rychlik I."/>
        </authorList>
    </citation>
    <scope>NUCLEOTIDE SEQUENCE [LARGE SCALE GENOMIC DNA]</scope>
    <source>
        <strain evidence="2 3">An431b</strain>
    </source>
</reference>
<feature type="domain" description="DUF4367" evidence="1">
    <location>
        <begin position="138"/>
        <end position="184"/>
    </location>
</feature>
<keyword evidence="3" id="KW-1185">Reference proteome</keyword>
<gene>
    <name evidence="2" type="ORF">H9X83_02085</name>
</gene>
<comment type="caution">
    <text evidence="2">The sequence shown here is derived from an EMBL/GenBank/DDBJ whole genome shotgun (WGS) entry which is preliminary data.</text>
</comment>